<accession>A0ABV9RKB3</accession>
<dbReference type="EMBL" id="JBHSIM010000034">
    <property type="protein sequence ID" value="MFC4833782.1"/>
    <property type="molecule type" value="Genomic_DNA"/>
</dbReference>
<dbReference type="SMART" id="SM00418">
    <property type="entry name" value="HTH_ARSR"/>
    <property type="match status" value="1"/>
</dbReference>
<dbReference type="Gene3D" id="1.10.10.10">
    <property type="entry name" value="Winged helix-like DNA-binding domain superfamily/Winged helix DNA-binding domain"/>
    <property type="match status" value="1"/>
</dbReference>
<evidence type="ECO:0000313" key="2">
    <source>
        <dbReference type="EMBL" id="MFC4833782.1"/>
    </source>
</evidence>
<dbReference type="InterPro" id="IPR001845">
    <property type="entry name" value="HTH_ArsR_DNA-bd_dom"/>
</dbReference>
<dbReference type="CDD" id="cd00090">
    <property type="entry name" value="HTH_ARSR"/>
    <property type="match status" value="1"/>
</dbReference>
<dbReference type="InterPro" id="IPR036390">
    <property type="entry name" value="WH_DNA-bd_sf"/>
</dbReference>
<dbReference type="InterPro" id="IPR036388">
    <property type="entry name" value="WH-like_DNA-bd_sf"/>
</dbReference>
<gene>
    <name evidence="2" type="ORF">ACFPEL_15310</name>
</gene>
<keyword evidence="3" id="KW-1185">Reference proteome</keyword>
<dbReference type="RefSeq" id="WP_274188618.1">
    <property type="nucleotide sequence ID" value="NZ_BAABHN010000034.1"/>
</dbReference>
<organism evidence="2 3">
    <name type="scientific">Actinomycetospora chibensis</name>
    <dbReference type="NCBI Taxonomy" id="663606"/>
    <lineage>
        <taxon>Bacteria</taxon>
        <taxon>Bacillati</taxon>
        <taxon>Actinomycetota</taxon>
        <taxon>Actinomycetes</taxon>
        <taxon>Pseudonocardiales</taxon>
        <taxon>Pseudonocardiaceae</taxon>
        <taxon>Actinomycetospora</taxon>
    </lineage>
</organism>
<dbReference type="InterPro" id="IPR011991">
    <property type="entry name" value="ArsR-like_HTH"/>
</dbReference>
<sequence>MADPDPDPDARLEALEARVAALEGGRVLEGRPEWTGEAGEIGYQGRVRLQEGAGPVSWTIAYDAAATLDLPAGRVAEVLAALGHPVRLALVRRLLTGPAGTNELVAAAELSSTGQLYHHLRTLTSARVVEQDGRRYRVPTTGVVPVLVALLAAADLGGALH</sequence>
<dbReference type="Pfam" id="PF12840">
    <property type="entry name" value="HTH_20"/>
    <property type="match status" value="1"/>
</dbReference>
<reference evidence="3" key="1">
    <citation type="journal article" date="2019" name="Int. J. Syst. Evol. Microbiol.">
        <title>The Global Catalogue of Microorganisms (GCM) 10K type strain sequencing project: providing services to taxonomists for standard genome sequencing and annotation.</title>
        <authorList>
            <consortium name="The Broad Institute Genomics Platform"/>
            <consortium name="The Broad Institute Genome Sequencing Center for Infectious Disease"/>
            <person name="Wu L."/>
            <person name="Ma J."/>
        </authorList>
    </citation>
    <scope>NUCLEOTIDE SEQUENCE [LARGE SCALE GENOMIC DNA]</scope>
    <source>
        <strain evidence="3">CCUG 50347</strain>
    </source>
</reference>
<dbReference type="SUPFAM" id="SSF46785">
    <property type="entry name" value="Winged helix' DNA-binding domain"/>
    <property type="match status" value="1"/>
</dbReference>
<feature type="domain" description="HTH arsR-type" evidence="1">
    <location>
        <begin position="77"/>
        <end position="156"/>
    </location>
</feature>
<dbReference type="Proteomes" id="UP001595909">
    <property type="component" value="Unassembled WGS sequence"/>
</dbReference>
<protein>
    <submittedName>
        <fullName evidence="2">ArsR/SmtB family transcription factor</fullName>
    </submittedName>
</protein>
<evidence type="ECO:0000313" key="3">
    <source>
        <dbReference type="Proteomes" id="UP001595909"/>
    </source>
</evidence>
<evidence type="ECO:0000259" key="1">
    <source>
        <dbReference type="SMART" id="SM00418"/>
    </source>
</evidence>
<name>A0ABV9RKB3_9PSEU</name>
<proteinExistence type="predicted"/>
<comment type="caution">
    <text evidence="2">The sequence shown here is derived from an EMBL/GenBank/DDBJ whole genome shotgun (WGS) entry which is preliminary data.</text>
</comment>